<reference evidence="3" key="1">
    <citation type="submission" date="2022-04" db="EMBL/GenBank/DDBJ databases">
        <title>Complete genome of Methanoplanus endosymbiosus DSM 3599.</title>
        <authorList>
            <person name="Chen S.-C."/>
            <person name="You Y.-T."/>
            <person name="Zhou Y.-Z."/>
            <person name="Lai M.-C."/>
        </authorList>
    </citation>
    <scope>NUCLEOTIDE SEQUENCE</scope>
    <source>
        <strain evidence="3">DSM 3599</strain>
    </source>
</reference>
<dbReference type="Pfam" id="PF13528">
    <property type="entry name" value="Glyco_trans_1_3"/>
    <property type="match status" value="1"/>
</dbReference>
<dbReference type="Proteomes" id="UP001060368">
    <property type="component" value="Chromosome"/>
</dbReference>
<keyword evidence="3" id="KW-0808">Transferase</keyword>
<proteinExistence type="inferred from homology"/>
<evidence type="ECO:0000256" key="1">
    <source>
        <dbReference type="ARBA" id="ARBA00006962"/>
    </source>
</evidence>
<sequence length="365" mass="41126">MKILFVICGEGLGHASRSSRLARYLKGFGHECHLASYGKAYEFIKNQEEFHVTETFREVELDGENGYFSLSKTLWSSKSVPIALARSLKHVRNLINEYSIDLVISDTMYAALTAARLERVHSLFITNQNRFATASDNNSTYWSVLGKVIEKYLEIPDSVIVPDFAPPHTISGYNLEIEEGDKDQYKFVGPLMDIELSDYSFSNGTIFASFGGEPFKIPMYGILKEIAEERPFQTFEVFSTSDGLPEASDNFRTFGYVPDIYEHLSKARIAVVHGGLTTLHEALLFRKPCVMIIDPYHPEQWNNARKIEEIGAGIILEGDKLTKERLNEAIDKALAMTAPNYSSLFAEQDGKHNIHAVIENMEKTG</sequence>
<gene>
    <name evidence="3" type="ORF">L6E24_09605</name>
</gene>
<keyword evidence="4" id="KW-1185">Reference proteome</keyword>
<evidence type="ECO:0000313" key="3">
    <source>
        <dbReference type="EMBL" id="UUX91625.1"/>
    </source>
</evidence>
<accession>A0A9E7PKA0</accession>
<dbReference type="AlphaFoldDB" id="A0A9E7PKA0"/>
<dbReference type="Pfam" id="PF04101">
    <property type="entry name" value="Glyco_tran_28_C"/>
    <property type="match status" value="1"/>
</dbReference>
<evidence type="ECO:0000259" key="2">
    <source>
        <dbReference type="Pfam" id="PF04101"/>
    </source>
</evidence>
<dbReference type="GeneID" id="74307957"/>
<dbReference type="EMBL" id="CP096115">
    <property type="protein sequence ID" value="UUX91625.1"/>
    <property type="molecule type" value="Genomic_DNA"/>
</dbReference>
<name>A0A9E7PKA0_9EURY</name>
<protein>
    <submittedName>
        <fullName evidence="3">Glycosyl transferase family 28</fullName>
    </submittedName>
</protein>
<comment type="similarity">
    <text evidence="1">Belongs to the glycosyltransferase 28 family.</text>
</comment>
<dbReference type="RefSeq" id="WP_257741778.1">
    <property type="nucleotide sequence ID" value="NZ_CP096115.1"/>
</dbReference>
<organism evidence="3 4">
    <name type="scientific">Methanoplanus endosymbiosus</name>
    <dbReference type="NCBI Taxonomy" id="33865"/>
    <lineage>
        <taxon>Archaea</taxon>
        <taxon>Methanobacteriati</taxon>
        <taxon>Methanobacteriota</taxon>
        <taxon>Stenosarchaea group</taxon>
        <taxon>Methanomicrobia</taxon>
        <taxon>Methanomicrobiales</taxon>
        <taxon>Methanomicrobiaceae</taxon>
        <taxon>Methanoplanus</taxon>
    </lineage>
</organism>
<dbReference type="SUPFAM" id="SSF53756">
    <property type="entry name" value="UDP-Glycosyltransferase/glycogen phosphorylase"/>
    <property type="match status" value="1"/>
</dbReference>
<dbReference type="InterPro" id="IPR007235">
    <property type="entry name" value="Glyco_trans_28_C"/>
</dbReference>
<dbReference type="PANTHER" id="PTHR21015:SF22">
    <property type="entry name" value="GLYCOSYLTRANSFERASE"/>
    <property type="match status" value="1"/>
</dbReference>
<dbReference type="KEGG" id="mend:L6E24_09605"/>
<dbReference type="GO" id="GO:0016758">
    <property type="term" value="F:hexosyltransferase activity"/>
    <property type="evidence" value="ECO:0007669"/>
    <property type="project" value="InterPro"/>
</dbReference>
<evidence type="ECO:0000313" key="4">
    <source>
        <dbReference type="Proteomes" id="UP001060368"/>
    </source>
</evidence>
<dbReference type="PANTHER" id="PTHR21015">
    <property type="entry name" value="UDP-N-ACETYLGLUCOSAMINE--N-ACETYLMURAMYL-(PENTAPEPTIDE) PYROPHOSPHORYL-UNDECAPRENOL N-ACETYLGLUCOSAMINE TRANSFERASE 1"/>
    <property type="match status" value="1"/>
</dbReference>
<feature type="domain" description="Glycosyl transferase family 28 C-terminal" evidence="2">
    <location>
        <begin position="244"/>
        <end position="338"/>
    </location>
</feature>
<dbReference type="Gene3D" id="3.40.50.2000">
    <property type="entry name" value="Glycogen Phosphorylase B"/>
    <property type="match status" value="2"/>
</dbReference>